<feature type="domain" description="Acylphosphatase-like" evidence="8">
    <location>
        <begin position="6"/>
        <end position="91"/>
    </location>
</feature>
<keyword evidence="5 6" id="KW-0378">Hydrolase</keyword>
<comment type="catalytic activity">
    <reaction evidence="4 5 6">
        <text>an acyl phosphate + H2O = a carboxylate + phosphate + H(+)</text>
        <dbReference type="Rhea" id="RHEA:14965"/>
        <dbReference type="ChEBI" id="CHEBI:15377"/>
        <dbReference type="ChEBI" id="CHEBI:15378"/>
        <dbReference type="ChEBI" id="CHEBI:29067"/>
        <dbReference type="ChEBI" id="CHEBI:43474"/>
        <dbReference type="ChEBI" id="CHEBI:59918"/>
        <dbReference type="EC" id="3.6.1.7"/>
    </reaction>
</comment>
<accession>A0A2S2E2N4</accession>
<dbReference type="EC" id="3.6.1.7" evidence="2 5"/>
<comment type="similarity">
    <text evidence="1 7">Belongs to the acylphosphatase family.</text>
</comment>
<dbReference type="InterPro" id="IPR020456">
    <property type="entry name" value="Acylphosphatase"/>
</dbReference>
<dbReference type="PROSITE" id="PS00151">
    <property type="entry name" value="ACYLPHOSPHATASE_2"/>
    <property type="match status" value="1"/>
</dbReference>
<evidence type="ECO:0000313" key="10">
    <source>
        <dbReference type="Proteomes" id="UP000245728"/>
    </source>
</evidence>
<dbReference type="PROSITE" id="PS51160">
    <property type="entry name" value="ACYLPHOSPHATASE_3"/>
    <property type="match status" value="1"/>
</dbReference>
<sequence>MNKNTGIRAIVYGQVQGVFFRKSTQQQAIKLGLTGYAKNLPDGSVEVQADGGHDKLQLLVDYLHRGPEQARVDRVVVEERPAQDYTGFEVR</sequence>
<dbReference type="InterPro" id="IPR036046">
    <property type="entry name" value="Acylphosphatase-like_dom_sf"/>
</dbReference>
<reference evidence="9 10" key="1">
    <citation type="submission" date="2018-05" db="EMBL/GenBank/DDBJ databases">
        <title>Salinimonas sp. HMF8227 Genome sequencing and assembly.</title>
        <authorList>
            <person name="Kang H."/>
            <person name="Kang J."/>
            <person name="Cha I."/>
            <person name="Kim H."/>
            <person name="Joh K."/>
        </authorList>
    </citation>
    <scope>NUCLEOTIDE SEQUENCE [LARGE SCALE GENOMIC DNA]</scope>
    <source>
        <strain evidence="9 10">HMF8227</strain>
    </source>
</reference>
<dbReference type="NCBIfam" id="NF011000">
    <property type="entry name" value="PRK14426.1"/>
    <property type="match status" value="1"/>
</dbReference>
<dbReference type="PANTHER" id="PTHR47268">
    <property type="entry name" value="ACYLPHOSPHATASE"/>
    <property type="match status" value="1"/>
</dbReference>
<evidence type="ECO:0000256" key="7">
    <source>
        <dbReference type="RuleBase" id="RU004168"/>
    </source>
</evidence>
<gene>
    <name evidence="9" type="primary">acyP</name>
    <name evidence="9" type="ORF">HMF8227_01371</name>
</gene>
<evidence type="ECO:0000313" key="9">
    <source>
        <dbReference type="EMBL" id="AWL11849.1"/>
    </source>
</evidence>
<keyword evidence="10" id="KW-1185">Reference proteome</keyword>
<dbReference type="PANTHER" id="PTHR47268:SF4">
    <property type="entry name" value="ACYLPHOSPHATASE"/>
    <property type="match status" value="1"/>
</dbReference>
<dbReference type="Pfam" id="PF00708">
    <property type="entry name" value="Acylphosphatase"/>
    <property type="match status" value="1"/>
</dbReference>
<dbReference type="KEGG" id="salh:HMF8227_01371"/>
<feature type="active site" evidence="5">
    <location>
        <position position="21"/>
    </location>
</feature>
<feature type="active site" evidence="5">
    <location>
        <position position="39"/>
    </location>
</feature>
<dbReference type="SUPFAM" id="SSF54975">
    <property type="entry name" value="Acylphosphatase/BLUF domain-like"/>
    <property type="match status" value="1"/>
</dbReference>
<evidence type="ECO:0000256" key="1">
    <source>
        <dbReference type="ARBA" id="ARBA00005614"/>
    </source>
</evidence>
<dbReference type="RefSeq" id="WP_109339466.1">
    <property type="nucleotide sequence ID" value="NZ_CP029347.1"/>
</dbReference>
<organism evidence="9 10">
    <name type="scientific">Saliniradius amylolyticus</name>
    <dbReference type="NCBI Taxonomy" id="2183582"/>
    <lineage>
        <taxon>Bacteria</taxon>
        <taxon>Pseudomonadati</taxon>
        <taxon>Pseudomonadota</taxon>
        <taxon>Gammaproteobacteria</taxon>
        <taxon>Alteromonadales</taxon>
        <taxon>Alteromonadaceae</taxon>
        <taxon>Saliniradius</taxon>
    </lineage>
</organism>
<evidence type="ECO:0000256" key="3">
    <source>
        <dbReference type="ARBA" id="ARBA00015991"/>
    </source>
</evidence>
<evidence type="ECO:0000256" key="4">
    <source>
        <dbReference type="ARBA" id="ARBA00047645"/>
    </source>
</evidence>
<dbReference type="EMBL" id="CP029347">
    <property type="protein sequence ID" value="AWL11849.1"/>
    <property type="molecule type" value="Genomic_DNA"/>
</dbReference>
<dbReference type="GO" id="GO:0003998">
    <property type="term" value="F:acylphosphatase activity"/>
    <property type="evidence" value="ECO:0007669"/>
    <property type="project" value="UniProtKB-EC"/>
</dbReference>
<evidence type="ECO:0000256" key="2">
    <source>
        <dbReference type="ARBA" id="ARBA00012150"/>
    </source>
</evidence>
<proteinExistence type="inferred from homology"/>
<dbReference type="AlphaFoldDB" id="A0A2S2E2N4"/>
<dbReference type="InterPro" id="IPR017968">
    <property type="entry name" value="Acylphosphatase_CS"/>
</dbReference>
<evidence type="ECO:0000256" key="5">
    <source>
        <dbReference type="PROSITE-ProRule" id="PRU00520"/>
    </source>
</evidence>
<dbReference type="Gene3D" id="3.30.70.100">
    <property type="match status" value="1"/>
</dbReference>
<dbReference type="OrthoDB" id="5295388at2"/>
<dbReference type="Proteomes" id="UP000245728">
    <property type="component" value="Chromosome"/>
</dbReference>
<dbReference type="PROSITE" id="PS00150">
    <property type="entry name" value="ACYLPHOSPHATASE_1"/>
    <property type="match status" value="1"/>
</dbReference>
<protein>
    <recommendedName>
        <fullName evidence="3 5">Acylphosphatase</fullName>
        <ecNumber evidence="2 5">3.6.1.7</ecNumber>
    </recommendedName>
</protein>
<dbReference type="NCBIfam" id="NF011022">
    <property type="entry name" value="PRK14451.1"/>
    <property type="match status" value="1"/>
</dbReference>
<name>A0A2S2E2N4_9ALTE</name>
<dbReference type="PRINTS" id="PR00112">
    <property type="entry name" value="ACYLPHPHTASE"/>
</dbReference>
<evidence type="ECO:0000259" key="8">
    <source>
        <dbReference type="PROSITE" id="PS51160"/>
    </source>
</evidence>
<dbReference type="InterPro" id="IPR001792">
    <property type="entry name" value="Acylphosphatase-like_dom"/>
</dbReference>
<evidence type="ECO:0000256" key="6">
    <source>
        <dbReference type="RuleBase" id="RU000553"/>
    </source>
</evidence>